<organism evidence="1 2">
    <name type="scientific">Pelobates cultripes</name>
    <name type="common">Western spadefoot toad</name>
    <dbReference type="NCBI Taxonomy" id="61616"/>
    <lineage>
        <taxon>Eukaryota</taxon>
        <taxon>Metazoa</taxon>
        <taxon>Chordata</taxon>
        <taxon>Craniata</taxon>
        <taxon>Vertebrata</taxon>
        <taxon>Euteleostomi</taxon>
        <taxon>Amphibia</taxon>
        <taxon>Batrachia</taxon>
        <taxon>Anura</taxon>
        <taxon>Pelobatoidea</taxon>
        <taxon>Pelobatidae</taxon>
        <taxon>Pelobates</taxon>
    </lineage>
</organism>
<evidence type="ECO:0000313" key="1">
    <source>
        <dbReference type="EMBL" id="CAH2295827.1"/>
    </source>
</evidence>
<sequence length="132" mass="15064">MDTKLQIETDREPAPVLGGLLAILPWTVWTPQLTHLLPLLDRRGKSQSLRCAWSNQPASIFAAATRRCCPPHGEPKMSADRTPLTQNLLPHQKPNHDTMLRLDEIFRCFWDKLWEAAQTAQRTPQLTDERGC</sequence>
<protein>
    <submittedName>
        <fullName evidence="1">Uncharacterized protein</fullName>
    </submittedName>
</protein>
<dbReference type="AlphaFoldDB" id="A0AAD1SCQ2"/>
<dbReference type="Proteomes" id="UP001295444">
    <property type="component" value="Chromosome 05"/>
</dbReference>
<name>A0AAD1SCQ2_PELCU</name>
<gene>
    <name evidence="1" type="ORF">PECUL_23A006540</name>
</gene>
<dbReference type="EMBL" id="OW240916">
    <property type="protein sequence ID" value="CAH2295827.1"/>
    <property type="molecule type" value="Genomic_DNA"/>
</dbReference>
<evidence type="ECO:0000313" key="2">
    <source>
        <dbReference type="Proteomes" id="UP001295444"/>
    </source>
</evidence>
<reference evidence="1" key="1">
    <citation type="submission" date="2022-03" db="EMBL/GenBank/DDBJ databases">
        <authorList>
            <person name="Alioto T."/>
            <person name="Alioto T."/>
            <person name="Gomez Garrido J."/>
        </authorList>
    </citation>
    <scope>NUCLEOTIDE SEQUENCE</scope>
</reference>
<proteinExistence type="predicted"/>
<keyword evidence="2" id="KW-1185">Reference proteome</keyword>
<accession>A0AAD1SCQ2</accession>